<sequence precursor="true">MPNKSNFFNRTQMGGNGRGIARISGYLAGAALGVAALASPALAAMPPAGFAIGNKAHVSFEVDGTQLSAESNLVQTIVNTVSGVTISDAAPVDAIPGTLAPGFFHVITNKGNGPEAFDIVVSQYTANVVNPVTIYQADCATGLPSTTALVAPFKTPELLPDKSFCISVVAGLMSSAVVGTPESFQISAVATNTNASNYNAGPPITPRDDTTDVINPTNGPVLSLVKSYVDINGGDVVPGDRLRFRIAYRNTGATGADAQNVNITDSLVPGLIYQTGTGMWNGTVALTENSTTPPSNGVTLTYNYATQNSQVSALLNTVRAQTSGFFEFEVVVALNVASATLTNQAEAVFDGHPDPVESNEVLIPINAVDTVSVVLADSSPNPAVAHTQDLPDNNLSGNDASATDEETNHTNDQVVQLTAIAEGALLVQEFVLTNTSSTDQLFNLTSSLDGGPRYPNPSATQPHQPLPPGTRIVFADYNLYDDDNSGQPDVLVPANQTIKLRVFIYLPAGYTRAAGADPWVGRVTATSRFTDAENPDPNRPDLTNSSWIVIRGDVLASRVDLLNRDGTNLIADGSNTTRPDGSPWLNINADPGAKVEFPLVVQNESLLSDSFQLSFSATNAPFVPGSTPLGYTVRLLDASRNPLSNGNTGLIGPNSSRDFIAEVTVPQSARPGTVNFYFRVQGVRNPALMDTKLDAVTVNRVGNLAIKQDQPGATAPGMAWVFSHVMSNLGNVTVVDSTISYDPPFPTFDEALYADLNGNGILDTAELSAQPITGVRDIWNRLPANSPLKQIDPARGLTEFFDPGESIILFGRVTPPPGALPTTTEIGTVYVNVSLEDMSGNIIQDVQPSNNRADEALTVVDSPIVPIKEQALDRGCNGTVDVPFTMGKLQGDPGDCIQYRVTVNNNGGNLVNQVTIDDKVPLYTTLSTAAQVTPGQIAAQPAIGATGNIIANVGTLNGNSNAVLTFTVKIDQ</sequence>
<dbReference type="EMBL" id="CP000390">
    <property type="protein sequence ID" value="ABG62909.1"/>
    <property type="molecule type" value="Genomic_DNA"/>
</dbReference>
<dbReference type="PROSITE" id="PS00018">
    <property type="entry name" value="EF_HAND_1"/>
    <property type="match status" value="1"/>
</dbReference>
<dbReference type="InterPro" id="IPR018247">
    <property type="entry name" value="EF_Hand_1_Ca_BS"/>
</dbReference>
<dbReference type="AlphaFoldDB" id="Q11I66"/>
<evidence type="ECO:0000259" key="2">
    <source>
        <dbReference type="Pfam" id="PF01345"/>
    </source>
</evidence>
<gene>
    <name evidence="3" type="ordered locus">Meso_1513</name>
</gene>
<reference evidence="3" key="1">
    <citation type="submission" date="2006-06" db="EMBL/GenBank/DDBJ databases">
        <title>Complete sequence of chromosome of Chelativorans sp. BNC1.</title>
        <authorList>
            <consortium name="US DOE Joint Genome Institute"/>
            <person name="Copeland A."/>
            <person name="Lucas S."/>
            <person name="Lapidus A."/>
            <person name="Barry K."/>
            <person name="Detter J.C."/>
            <person name="Glavina del Rio T."/>
            <person name="Hammon N."/>
            <person name="Israni S."/>
            <person name="Dalin E."/>
            <person name="Tice H."/>
            <person name="Pitluck S."/>
            <person name="Chertkov O."/>
            <person name="Brettin T."/>
            <person name="Bruce D."/>
            <person name="Han C."/>
            <person name="Tapia R."/>
            <person name="Gilna P."/>
            <person name="Schmutz J."/>
            <person name="Larimer F."/>
            <person name="Land M."/>
            <person name="Hauser L."/>
            <person name="Kyrpides N."/>
            <person name="Mikhailova N."/>
            <person name="Richardson P."/>
        </authorList>
    </citation>
    <scope>NUCLEOTIDE SEQUENCE</scope>
    <source>
        <strain evidence="3">BNC1</strain>
    </source>
</reference>
<feature type="domain" description="DUF11" evidence="2">
    <location>
        <begin position="889"/>
        <end position="970"/>
    </location>
</feature>
<dbReference type="InterPro" id="IPR001434">
    <property type="entry name" value="OmcB-like_DUF11"/>
</dbReference>
<feature type="compositionally biased region" description="Polar residues" evidence="1">
    <location>
        <begin position="390"/>
        <end position="401"/>
    </location>
</feature>
<accession>Q11I66</accession>
<feature type="region of interest" description="Disordered" evidence="1">
    <location>
        <begin position="448"/>
        <end position="468"/>
    </location>
</feature>
<dbReference type="NCBIfam" id="TIGR01451">
    <property type="entry name" value="B_ant_repeat"/>
    <property type="match status" value="2"/>
</dbReference>
<feature type="region of interest" description="Disordered" evidence="1">
    <location>
        <begin position="380"/>
        <end position="408"/>
    </location>
</feature>
<evidence type="ECO:0000256" key="1">
    <source>
        <dbReference type="SAM" id="MobiDB-lite"/>
    </source>
</evidence>
<dbReference type="eggNOG" id="COG1470">
    <property type="taxonomic scope" value="Bacteria"/>
</dbReference>
<dbReference type="OrthoDB" id="8455960at2"/>
<dbReference type="KEGG" id="mes:Meso_1513"/>
<dbReference type="Pfam" id="PF01345">
    <property type="entry name" value="DUF11"/>
    <property type="match status" value="1"/>
</dbReference>
<dbReference type="HOGENOM" id="CLU_009369_1_0_5"/>
<dbReference type="Gene3D" id="2.60.40.740">
    <property type="match status" value="1"/>
</dbReference>
<name>Q11I66_CHESB</name>
<dbReference type="STRING" id="266779.Meso_1513"/>
<organism evidence="3">
    <name type="scientific">Chelativorans sp. (strain BNC1)</name>
    <dbReference type="NCBI Taxonomy" id="266779"/>
    <lineage>
        <taxon>Bacteria</taxon>
        <taxon>Pseudomonadati</taxon>
        <taxon>Pseudomonadota</taxon>
        <taxon>Alphaproteobacteria</taxon>
        <taxon>Hyphomicrobiales</taxon>
        <taxon>Phyllobacteriaceae</taxon>
        <taxon>Chelativorans</taxon>
    </lineage>
</organism>
<evidence type="ECO:0000313" key="3">
    <source>
        <dbReference type="EMBL" id="ABG62909.1"/>
    </source>
</evidence>
<proteinExistence type="predicted"/>
<dbReference type="InterPro" id="IPR047589">
    <property type="entry name" value="DUF11_rpt"/>
</dbReference>
<protein>
    <submittedName>
        <fullName evidence="3">Conserved repeat domain</fullName>
    </submittedName>
</protein>